<evidence type="ECO:0000313" key="1">
    <source>
        <dbReference type="EMBL" id="GFC92799.1"/>
    </source>
</evidence>
<reference evidence="1" key="1">
    <citation type="journal article" date="2019" name="Sci. Rep.">
        <title>Draft genome of Tanacetum cinerariifolium, the natural source of mosquito coil.</title>
        <authorList>
            <person name="Yamashiro T."/>
            <person name="Shiraishi A."/>
            <person name="Satake H."/>
            <person name="Nakayama K."/>
        </authorList>
    </citation>
    <scope>NUCLEOTIDE SEQUENCE</scope>
</reference>
<proteinExistence type="predicted"/>
<gene>
    <name evidence="1" type="ORF">Tci_864769</name>
</gene>
<feature type="non-terminal residue" evidence="1">
    <location>
        <position position="123"/>
    </location>
</feature>
<dbReference type="AlphaFoldDB" id="A0A699S5M4"/>
<accession>A0A699S5M4</accession>
<sequence>YKTEEGEQVYGLMVGFKSNFADHAGNAADSVYDGAANCAMMGISPKAKIKKKEWEVKLVESLARLDEVFELSTPNVFDPEPENREVKSLYKRFVKAGKMHEAPPPITGTFMPTSYKFDLEETQ</sequence>
<organism evidence="1">
    <name type="scientific">Tanacetum cinerariifolium</name>
    <name type="common">Dalmatian daisy</name>
    <name type="synonym">Chrysanthemum cinerariifolium</name>
    <dbReference type="NCBI Taxonomy" id="118510"/>
    <lineage>
        <taxon>Eukaryota</taxon>
        <taxon>Viridiplantae</taxon>
        <taxon>Streptophyta</taxon>
        <taxon>Embryophyta</taxon>
        <taxon>Tracheophyta</taxon>
        <taxon>Spermatophyta</taxon>
        <taxon>Magnoliopsida</taxon>
        <taxon>eudicotyledons</taxon>
        <taxon>Gunneridae</taxon>
        <taxon>Pentapetalae</taxon>
        <taxon>asterids</taxon>
        <taxon>campanulids</taxon>
        <taxon>Asterales</taxon>
        <taxon>Asteraceae</taxon>
        <taxon>Asteroideae</taxon>
        <taxon>Anthemideae</taxon>
        <taxon>Anthemidinae</taxon>
        <taxon>Tanacetum</taxon>
    </lineage>
</organism>
<dbReference type="EMBL" id="BKCJ011139537">
    <property type="protein sequence ID" value="GFC92799.1"/>
    <property type="molecule type" value="Genomic_DNA"/>
</dbReference>
<feature type="non-terminal residue" evidence="1">
    <location>
        <position position="1"/>
    </location>
</feature>
<name>A0A699S5M4_TANCI</name>
<comment type="caution">
    <text evidence="1">The sequence shown here is derived from an EMBL/GenBank/DDBJ whole genome shotgun (WGS) entry which is preliminary data.</text>
</comment>
<protein>
    <submittedName>
        <fullName evidence="1">Uncharacterized protein</fullName>
    </submittedName>
</protein>